<dbReference type="OrthoDB" id="2680265at2759"/>
<sequence length="259" mass="29164">LNKGADGAHGDDVAGLKTAVVVWLMCGQPTPEPTLEPREKTGHGFYHDTTAQLICPIDYDWSNAQANICDFHPDYLITADSWPHFVYKDKMYDPKDPVKGLFKNVMLVKAFKHIFTSPSSADSENTFDNADHEDLTSTEPSSKCRKGPSEKRSQAHVAALIGMKCVSPHAIAYTAVQLWFALSSCNSWRIVDDDFDYDQFYNNIITFFENVHTTQEKAQISKLLLWWNQYLPSIFCLQAADLLSTNINILENSLACDCK</sequence>
<proteinExistence type="predicted"/>
<dbReference type="InParanoid" id="A0A0C3ECQ8"/>
<accession>A0A0C3ECQ8</accession>
<feature type="region of interest" description="Disordered" evidence="1">
    <location>
        <begin position="119"/>
        <end position="149"/>
    </location>
</feature>
<feature type="non-terminal residue" evidence="2">
    <location>
        <position position="1"/>
    </location>
</feature>
<feature type="compositionally biased region" description="Polar residues" evidence="1">
    <location>
        <begin position="119"/>
        <end position="128"/>
    </location>
</feature>
<dbReference type="InterPro" id="IPR046521">
    <property type="entry name" value="DUF6698"/>
</dbReference>
<reference evidence="2 3" key="1">
    <citation type="submission" date="2014-04" db="EMBL/GenBank/DDBJ databases">
        <authorList>
            <consortium name="DOE Joint Genome Institute"/>
            <person name="Kuo A."/>
            <person name="Kohler A."/>
            <person name="Nagy L.G."/>
            <person name="Floudas D."/>
            <person name="Copeland A."/>
            <person name="Barry K.W."/>
            <person name="Cichocki N."/>
            <person name="Veneault-Fourrey C."/>
            <person name="LaButti K."/>
            <person name="Lindquist E.A."/>
            <person name="Lipzen A."/>
            <person name="Lundell T."/>
            <person name="Morin E."/>
            <person name="Murat C."/>
            <person name="Sun H."/>
            <person name="Tunlid A."/>
            <person name="Henrissat B."/>
            <person name="Grigoriev I.V."/>
            <person name="Hibbett D.S."/>
            <person name="Martin F."/>
            <person name="Nordberg H.P."/>
            <person name="Cantor M.N."/>
            <person name="Hua S.X."/>
        </authorList>
    </citation>
    <scope>NUCLEOTIDE SEQUENCE [LARGE SCALE GENOMIC DNA]</scope>
    <source>
        <strain evidence="2 3">Foug A</strain>
    </source>
</reference>
<dbReference type="AlphaFoldDB" id="A0A0C3ECQ8"/>
<evidence type="ECO:0000313" key="2">
    <source>
        <dbReference type="EMBL" id="KIM70500.1"/>
    </source>
</evidence>
<evidence type="ECO:0000313" key="3">
    <source>
        <dbReference type="Proteomes" id="UP000053989"/>
    </source>
</evidence>
<name>A0A0C3ECQ8_9AGAM</name>
<evidence type="ECO:0000256" key="1">
    <source>
        <dbReference type="SAM" id="MobiDB-lite"/>
    </source>
</evidence>
<dbReference type="HOGENOM" id="CLU_035918_5_0_1"/>
<gene>
    <name evidence="2" type="ORF">SCLCIDRAFT_101205</name>
</gene>
<dbReference type="Proteomes" id="UP000053989">
    <property type="component" value="Unassembled WGS sequence"/>
</dbReference>
<protein>
    <submittedName>
        <fullName evidence="2">Uncharacterized protein</fullName>
    </submittedName>
</protein>
<keyword evidence="3" id="KW-1185">Reference proteome</keyword>
<dbReference type="STRING" id="1036808.A0A0C3ECQ8"/>
<reference evidence="3" key="2">
    <citation type="submission" date="2015-01" db="EMBL/GenBank/DDBJ databases">
        <title>Evolutionary Origins and Diversification of the Mycorrhizal Mutualists.</title>
        <authorList>
            <consortium name="DOE Joint Genome Institute"/>
            <consortium name="Mycorrhizal Genomics Consortium"/>
            <person name="Kohler A."/>
            <person name="Kuo A."/>
            <person name="Nagy L.G."/>
            <person name="Floudas D."/>
            <person name="Copeland A."/>
            <person name="Barry K.W."/>
            <person name="Cichocki N."/>
            <person name="Veneault-Fourrey C."/>
            <person name="LaButti K."/>
            <person name="Lindquist E.A."/>
            <person name="Lipzen A."/>
            <person name="Lundell T."/>
            <person name="Morin E."/>
            <person name="Murat C."/>
            <person name="Riley R."/>
            <person name="Ohm R."/>
            <person name="Sun H."/>
            <person name="Tunlid A."/>
            <person name="Henrissat B."/>
            <person name="Grigoriev I.V."/>
            <person name="Hibbett D.S."/>
            <person name="Martin F."/>
        </authorList>
    </citation>
    <scope>NUCLEOTIDE SEQUENCE [LARGE SCALE GENOMIC DNA]</scope>
    <source>
        <strain evidence="3">Foug A</strain>
    </source>
</reference>
<dbReference type="Pfam" id="PF20414">
    <property type="entry name" value="DUF6698"/>
    <property type="match status" value="1"/>
</dbReference>
<dbReference type="EMBL" id="KN822004">
    <property type="protein sequence ID" value="KIM70500.1"/>
    <property type="molecule type" value="Genomic_DNA"/>
</dbReference>
<organism evidence="2 3">
    <name type="scientific">Scleroderma citrinum Foug A</name>
    <dbReference type="NCBI Taxonomy" id="1036808"/>
    <lineage>
        <taxon>Eukaryota</taxon>
        <taxon>Fungi</taxon>
        <taxon>Dikarya</taxon>
        <taxon>Basidiomycota</taxon>
        <taxon>Agaricomycotina</taxon>
        <taxon>Agaricomycetes</taxon>
        <taxon>Agaricomycetidae</taxon>
        <taxon>Boletales</taxon>
        <taxon>Sclerodermatineae</taxon>
        <taxon>Sclerodermataceae</taxon>
        <taxon>Scleroderma</taxon>
    </lineage>
</organism>